<sequence>MYILKAVFYLVVVIGFLGCTNDKESVTKGQADIEYDILLKGGGKNISYIHQARPVLEKRCVVCHGCYDAPCQLKLTSIEGIKRGANKEKIYNGERFRAAQPTRLFIDASTDEAWREKGFHSVLNEQEKNSINNLRHSVLYKILRQKQLNPQPRLGMMADSIKLDLDREQSCPTGKTFEEYEKTKPLQGMPFAMPNLSDEDYYVLVKWISQGLPDDSPDDNPDDNNSELPTSTVKQIDEWEFFLNQTDLKHRLFSRYLFEHLFLGHLYFKGADNREFFRLVRSSTPPGEKINEIATVRAYDDPGVETFYYRLRYIKSSIVDKSHSIYELSNKRMARYKELFIDADFSVTEFPSYAAEIASNPIKAFIELPVHARYHFLLDDARFFIEGFIKGPVCRGQVALNVIEDHFWVFFSDPDLLKANMDDEFVDAASDLLNLPAEQGSTLNIFAIYTNYQARHNKYLQHRGKQFKEMPKMTLDESMAYIWDGSNSMDKNNRTLSIFRHFDSATVKQGLIGDYPQTAWVLDYPMLERIHYLLVAGYNVYGNLGHQFNTRLYMDFLRIEGENVFLAWMPVEKREEIQKTWYTGIRGDDPRYLRRPKKWLKKQVIFDYKTDDPQREFYKKLEQRLIEKDTNFDYINRCDNKACKNASNVSAVDKHMRRIAGITGEKLMSFFDVVFVKVTGKNQDQAYTFIHNKGYKNISSLLGETSSRDRSEDTLTVYKGLLGSYPNFYFVIHENDIEHFADELLLIHNRDDYERFVALYGVRRTSSSFWEVSDWFYQQYARQDPLAHGIFDLNRYKNQ</sequence>
<proteinExistence type="predicted"/>
<evidence type="ECO:0000313" key="1">
    <source>
        <dbReference type="EMBL" id="VAW67968.1"/>
    </source>
</evidence>
<keyword evidence="1" id="KW-0413">Isomerase</keyword>
<reference evidence="1" key="1">
    <citation type="submission" date="2018-06" db="EMBL/GenBank/DDBJ databases">
        <authorList>
            <person name="Zhirakovskaya E."/>
        </authorList>
    </citation>
    <scope>NUCLEOTIDE SEQUENCE</scope>
</reference>
<gene>
    <name evidence="1" type="ORF">MNBD_GAMMA10-1139</name>
</gene>
<accession>A0A3B0XI28</accession>
<dbReference type="AlphaFoldDB" id="A0A3B0XI28"/>
<name>A0A3B0XI28_9ZZZZ</name>
<dbReference type="Pfam" id="PF06934">
    <property type="entry name" value="CTI"/>
    <property type="match status" value="1"/>
</dbReference>
<organism evidence="1">
    <name type="scientific">hydrothermal vent metagenome</name>
    <dbReference type="NCBI Taxonomy" id="652676"/>
    <lineage>
        <taxon>unclassified sequences</taxon>
        <taxon>metagenomes</taxon>
        <taxon>ecological metagenomes</taxon>
    </lineage>
</organism>
<dbReference type="PROSITE" id="PS51257">
    <property type="entry name" value="PROKAR_LIPOPROTEIN"/>
    <property type="match status" value="1"/>
</dbReference>
<protein>
    <submittedName>
        <fullName evidence="1">Fatty acid cis/trans isomerase</fullName>
    </submittedName>
</protein>
<dbReference type="InterPro" id="IPR010706">
    <property type="entry name" value="Fatty_acid_cis-trans_isomerase"/>
</dbReference>
<dbReference type="EMBL" id="UOFJ01000302">
    <property type="protein sequence ID" value="VAW67968.1"/>
    <property type="molecule type" value="Genomic_DNA"/>
</dbReference>
<dbReference type="GO" id="GO:0016853">
    <property type="term" value="F:isomerase activity"/>
    <property type="evidence" value="ECO:0007669"/>
    <property type="project" value="UniProtKB-KW"/>
</dbReference>